<dbReference type="Pfam" id="PF09759">
    <property type="entry name" value="Atx10homo_assoc"/>
    <property type="match status" value="1"/>
</dbReference>
<evidence type="ECO:0000313" key="6">
    <source>
        <dbReference type="EMBL" id="KAK0138746.1"/>
    </source>
</evidence>
<dbReference type="PANTHER" id="PTHR46791:SF4">
    <property type="match status" value="1"/>
</dbReference>
<dbReference type="InterPro" id="IPR019156">
    <property type="entry name" value="Ataxin-10_domain"/>
</dbReference>
<dbReference type="Pfam" id="PF24764">
    <property type="entry name" value="rva_4"/>
    <property type="match status" value="1"/>
</dbReference>
<protein>
    <recommendedName>
        <fullName evidence="3">Ataxin-10</fullName>
    </recommendedName>
</protein>
<name>A0AA47MET2_MERPO</name>
<sequence>MAALTDYAMDVSSSFSGLLNEKFCHNHLNVLKSFTSQLRGQEYRFENLTLFTSSLTLCSPVREVVEKDVFCHLWGLLSRLREELEASGGGEEEDELNLQLIAECFRAQRNACVQSPRNQALLRELSFIEESLKVISVLQHMHLQRGGAALEPLRCGVQFLGNIAVGSQLCKDNLWRLSFPHLMLDLLSGEDEKVVSYASMVLHTCLDEEKVEELAQPNNIPLALRVMELCRTHPDIDWTVLIATQHFLKSSALVASMYSGISHLESGIPGDVASHLAESFQTGCKAVLVLASGSADGDESAWIEKMENLNELSRELVRDVLDLADDVEAGPADPEHVASKAEEFIEVLGVISALSDQDIDYRVIANLEEVVHRFSGTREHQAQHTQGPGRLAFDISGAVLEHQVLSGLPAGQIAAMFGVSKRTIRRRMEQNGLRRTDLYSAVSDEELDRIISEIHRRHPNTGYKLMRGHLNARGVRVPISRLQESLRRVDAEGVYMRRLRLRVLRRRQYSVPGPNSLWHIDGNHKLIRWRFVVHGGVDGFSRLVVYLTVAGNNRAHTVLQSFIAAVEQYGLPSRARSDKGGENAGVAEFMIRSRGTDRNSHITGRSVHNQRIQRMWRDVYEHALDLFYHIFTSLEDQGTLNPDNEVHLFALHRIFLPLIQQSLNSFRDAWNFHGLRTERNQLPQQLWRRYREQGPMEDPTEVPEEYGIDWNGPHSLHGGTVSVPEVQLARELSDEEVAILPAPGVSVTDALRLYVETVQEALTVIGLLDVLCEMTSDLEQFMFLQDHAGLLQTTVGLLQEVHALGKASKNVFSSSQNFSSFSSGGGDPSSPFVSFKAHLIRLIGNLCHHHPGNQNLVRELDGIPLILDNCSIDSNNPFISQWAIFTIRNLLEQNHDNQELVAVMDRRGNADYSALTALGLDVEKRDGGLLLKPTKKNH</sequence>
<evidence type="ECO:0000256" key="3">
    <source>
        <dbReference type="ARBA" id="ARBA00018804"/>
    </source>
</evidence>
<dbReference type="Proteomes" id="UP001174136">
    <property type="component" value="Unassembled WGS sequence"/>
</dbReference>
<dbReference type="InterPro" id="IPR001584">
    <property type="entry name" value="Integrase_cat-core"/>
</dbReference>
<dbReference type="EMBL" id="JAOPHQ010004576">
    <property type="protein sequence ID" value="KAK0138746.1"/>
    <property type="molecule type" value="Genomic_DNA"/>
</dbReference>
<dbReference type="InterPro" id="IPR012337">
    <property type="entry name" value="RNaseH-like_sf"/>
</dbReference>
<dbReference type="PANTHER" id="PTHR46791">
    <property type="entry name" value="EXPRESSED PROTEIN"/>
    <property type="match status" value="1"/>
</dbReference>
<organism evidence="6 7">
    <name type="scientific">Merluccius polli</name>
    <name type="common">Benguela hake</name>
    <name type="synonym">Merluccius cadenati</name>
    <dbReference type="NCBI Taxonomy" id="89951"/>
    <lineage>
        <taxon>Eukaryota</taxon>
        <taxon>Metazoa</taxon>
        <taxon>Chordata</taxon>
        <taxon>Craniata</taxon>
        <taxon>Vertebrata</taxon>
        <taxon>Euteleostomi</taxon>
        <taxon>Actinopterygii</taxon>
        <taxon>Neopterygii</taxon>
        <taxon>Teleostei</taxon>
        <taxon>Neoteleostei</taxon>
        <taxon>Acanthomorphata</taxon>
        <taxon>Zeiogadaria</taxon>
        <taxon>Gadariae</taxon>
        <taxon>Gadiformes</taxon>
        <taxon>Gadoidei</taxon>
        <taxon>Merlucciidae</taxon>
        <taxon>Merluccius</taxon>
    </lineage>
</organism>
<dbReference type="Gene3D" id="1.25.10.10">
    <property type="entry name" value="Leucine-rich Repeat Variant"/>
    <property type="match status" value="2"/>
</dbReference>
<gene>
    <name evidence="6" type="primary">atxn10</name>
    <name evidence="6" type="ORF">N1851_024710</name>
</gene>
<evidence type="ECO:0000259" key="5">
    <source>
        <dbReference type="PROSITE" id="PS50994"/>
    </source>
</evidence>
<dbReference type="InterPro" id="IPR058913">
    <property type="entry name" value="Integrase_dom_put"/>
</dbReference>
<dbReference type="InterPro" id="IPR016024">
    <property type="entry name" value="ARM-type_fold"/>
</dbReference>
<dbReference type="AlphaFoldDB" id="A0AA47MET2"/>
<evidence type="ECO:0000256" key="2">
    <source>
        <dbReference type="ARBA" id="ARBA00008384"/>
    </source>
</evidence>
<comment type="similarity">
    <text evidence="2">Belongs to the ataxin-10 family.</text>
</comment>
<dbReference type="InterPro" id="IPR036397">
    <property type="entry name" value="RNaseH_sf"/>
</dbReference>
<dbReference type="SUPFAM" id="SSF53098">
    <property type="entry name" value="Ribonuclease H-like"/>
    <property type="match status" value="1"/>
</dbReference>
<evidence type="ECO:0000313" key="7">
    <source>
        <dbReference type="Proteomes" id="UP001174136"/>
    </source>
</evidence>
<evidence type="ECO:0000256" key="4">
    <source>
        <dbReference type="ARBA" id="ARBA00045173"/>
    </source>
</evidence>
<reference evidence="6" key="1">
    <citation type="journal article" date="2023" name="Front. Mar. Sci.">
        <title>A new Merluccius polli reference genome to investigate the effects of global change in West African waters.</title>
        <authorList>
            <person name="Mateo J.L."/>
            <person name="Blanco-Fernandez C."/>
            <person name="Garcia-Vazquez E."/>
            <person name="Machado-Schiaffino G."/>
        </authorList>
    </citation>
    <scope>NUCLEOTIDE SEQUENCE</scope>
    <source>
        <strain evidence="6">C29</strain>
        <tissue evidence="6">Fin</tissue>
    </source>
</reference>
<feature type="domain" description="Integrase catalytic" evidence="5">
    <location>
        <begin position="508"/>
        <end position="691"/>
    </location>
</feature>
<accession>A0AA47MET2</accession>
<dbReference type="GO" id="GO:0003676">
    <property type="term" value="F:nucleic acid binding"/>
    <property type="evidence" value="ECO:0007669"/>
    <property type="project" value="InterPro"/>
</dbReference>
<dbReference type="GO" id="GO:0030496">
    <property type="term" value="C:midbody"/>
    <property type="evidence" value="ECO:0007669"/>
    <property type="project" value="UniProtKB-SubCell"/>
</dbReference>
<comment type="caution">
    <text evidence="6">The sequence shown here is derived from an EMBL/GenBank/DDBJ whole genome shotgun (WGS) entry which is preliminary data.</text>
</comment>
<dbReference type="GO" id="GO:0015074">
    <property type="term" value="P:DNA integration"/>
    <property type="evidence" value="ECO:0007669"/>
    <property type="project" value="InterPro"/>
</dbReference>
<keyword evidence="7" id="KW-1185">Reference proteome</keyword>
<proteinExistence type="inferred from homology"/>
<evidence type="ECO:0000256" key="1">
    <source>
        <dbReference type="ARBA" id="ARBA00004214"/>
    </source>
</evidence>
<comment type="subcellular location">
    <subcellularLocation>
        <location evidence="1">Midbody</location>
    </subcellularLocation>
</comment>
<dbReference type="PROSITE" id="PS50994">
    <property type="entry name" value="INTEGRASE"/>
    <property type="match status" value="1"/>
</dbReference>
<dbReference type="Gene3D" id="3.30.420.10">
    <property type="entry name" value="Ribonuclease H-like superfamily/Ribonuclease H"/>
    <property type="match status" value="1"/>
</dbReference>
<comment type="function">
    <text evidence="4">May play a role in the regulation of cytokinesis. May play a role in signaling by stimulating protein glycosylation. Induces neuritogenesis by activating the Ras-MAP kinase pathway and is necessary for the survival of cerebellar neurons. Does not appear to play a major role in ciliogenesis.</text>
</comment>
<dbReference type="InterPro" id="IPR011989">
    <property type="entry name" value="ARM-like"/>
</dbReference>
<dbReference type="SUPFAM" id="SSF48371">
    <property type="entry name" value="ARM repeat"/>
    <property type="match status" value="1"/>
</dbReference>